<evidence type="ECO:0000313" key="2">
    <source>
        <dbReference type="Proteomes" id="UP000425960"/>
    </source>
</evidence>
<organism evidence="1 2">
    <name type="scientific">Desulfosarcina ovata subsp. sediminis</name>
    <dbReference type="NCBI Taxonomy" id="885957"/>
    <lineage>
        <taxon>Bacteria</taxon>
        <taxon>Pseudomonadati</taxon>
        <taxon>Thermodesulfobacteriota</taxon>
        <taxon>Desulfobacteria</taxon>
        <taxon>Desulfobacterales</taxon>
        <taxon>Desulfosarcinaceae</taxon>
        <taxon>Desulfosarcina</taxon>
    </lineage>
</organism>
<dbReference type="EMBL" id="AP021876">
    <property type="protein sequence ID" value="BBO80555.1"/>
    <property type="molecule type" value="Genomic_DNA"/>
</dbReference>
<protein>
    <submittedName>
        <fullName evidence="1">Uncharacterized protein</fullName>
    </submittedName>
</protein>
<dbReference type="RefSeq" id="WP_155321476.1">
    <property type="nucleotide sequence ID" value="NZ_AP021876.1"/>
</dbReference>
<name>A0A5K7ZJY5_9BACT</name>
<dbReference type="AlphaFoldDB" id="A0A5K7ZJY5"/>
<accession>A0A5K7ZJY5</accession>
<gene>
    <name evidence="1" type="ORF">DSCO28_11210</name>
</gene>
<reference evidence="1 2" key="1">
    <citation type="submission" date="2019-11" db="EMBL/GenBank/DDBJ databases">
        <title>Comparative genomics of hydrocarbon-degrading Desulfosarcina strains.</title>
        <authorList>
            <person name="Watanabe M."/>
            <person name="Kojima H."/>
            <person name="Fukui M."/>
        </authorList>
    </citation>
    <scope>NUCLEOTIDE SEQUENCE [LARGE SCALE GENOMIC DNA]</scope>
    <source>
        <strain evidence="1 2">28bB2T</strain>
    </source>
</reference>
<sequence>MGFLKNQQIKMAMRLLAWQYTKADSPPPDNTQLERQARQLVDDAHRIARQRGGNVLAILKEMVTDARRR</sequence>
<dbReference type="Proteomes" id="UP000425960">
    <property type="component" value="Chromosome"/>
</dbReference>
<dbReference type="KEGG" id="dov:DSCO28_11210"/>
<evidence type="ECO:0000313" key="1">
    <source>
        <dbReference type="EMBL" id="BBO80555.1"/>
    </source>
</evidence>
<proteinExistence type="predicted"/>